<protein>
    <recommendedName>
        <fullName evidence="3">Type II toxin-antitoxin system RelE/ParE family toxin</fullName>
    </recommendedName>
</protein>
<keyword evidence="2" id="KW-1185">Reference proteome</keyword>
<evidence type="ECO:0000313" key="2">
    <source>
        <dbReference type="Proteomes" id="UP000192439"/>
    </source>
</evidence>
<dbReference type="Proteomes" id="UP000192439">
    <property type="component" value="Chromosome"/>
</dbReference>
<evidence type="ECO:0000313" key="1">
    <source>
        <dbReference type="EMBL" id="ARI84585.1"/>
    </source>
</evidence>
<dbReference type="Pfam" id="PF05973">
    <property type="entry name" value="Gp49"/>
    <property type="match status" value="1"/>
</dbReference>
<gene>
    <name evidence="1" type="ORF">BH695_5306</name>
</gene>
<reference evidence="1 2" key="1">
    <citation type="journal article" date="2018" name="Harmful Algae">
        <title>The highly heterogeneous methylated genomes and diverse restriction-modification systems of bloom-forming Microcystis.</title>
        <authorList>
            <person name="Zhao L."/>
            <person name="Song Y."/>
            <person name="Li L."/>
            <person name="Gan N."/>
            <person name="Brand J.J."/>
            <person name="Song L."/>
        </authorList>
    </citation>
    <scope>NUCLEOTIDE SEQUENCE [LARGE SCALE GENOMIC DNA]</scope>
    <source>
        <strain evidence="1 2">PCC 7806SL</strain>
    </source>
</reference>
<dbReference type="AlphaFoldDB" id="A0AB33BXC1"/>
<dbReference type="InterPro" id="IPR009241">
    <property type="entry name" value="HigB-like"/>
</dbReference>
<accession>A0AB33BXC1</accession>
<proteinExistence type="predicted"/>
<dbReference type="EMBL" id="CP020771">
    <property type="protein sequence ID" value="ARI84585.1"/>
    <property type="molecule type" value="Genomic_DNA"/>
</dbReference>
<organism evidence="1 2">
    <name type="scientific">Microcystis aeruginosa PCC 7806SL</name>
    <dbReference type="NCBI Taxonomy" id="1903187"/>
    <lineage>
        <taxon>Bacteria</taxon>
        <taxon>Bacillati</taxon>
        <taxon>Cyanobacteriota</taxon>
        <taxon>Cyanophyceae</taxon>
        <taxon>Oscillatoriophycideae</taxon>
        <taxon>Chroococcales</taxon>
        <taxon>Microcystaceae</taxon>
        <taxon>Microcystis</taxon>
    </lineage>
</organism>
<dbReference type="RefSeq" id="WP_002747633.1">
    <property type="nucleotide sequence ID" value="NZ_CP020771.1"/>
</dbReference>
<evidence type="ECO:0008006" key="3">
    <source>
        <dbReference type="Google" id="ProtNLM"/>
    </source>
</evidence>
<sequence length="86" mass="10142">MVLRLIQELDSVPSQYLKKLVNTDDIWEVRVQVGNNIFRLLGFFGENDLIILTNGFAKNTQKTPSQEINLAQQRKRDYLNRRFDDE</sequence>
<name>A0AB33BXC1_MICA7</name>